<dbReference type="GO" id="GO:0005524">
    <property type="term" value="F:ATP binding"/>
    <property type="evidence" value="ECO:0007669"/>
    <property type="project" value="UniProtKB-KW"/>
</dbReference>
<reference evidence="3" key="2">
    <citation type="journal article" date="2021" name="Sci. Rep.">
        <title>The distribution of antibiotic resistance genes in chicken gut microbiota commensals.</title>
        <authorList>
            <person name="Juricova H."/>
            <person name="Matiasovicova J."/>
            <person name="Kubasova T."/>
            <person name="Cejkova D."/>
            <person name="Rychlik I."/>
        </authorList>
    </citation>
    <scope>NUCLEOTIDE SEQUENCE</scope>
    <source>
        <strain evidence="3">An824</strain>
    </source>
</reference>
<organism evidence="3 4">
    <name type="scientific">Marseilla massiliensis</name>
    <dbReference type="NCBI Taxonomy" id="1841864"/>
    <lineage>
        <taxon>Bacteria</taxon>
        <taxon>Pseudomonadati</taxon>
        <taxon>Bacteroidota</taxon>
        <taxon>Bacteroidia</taxon>
        <taxon>Bacteroidales</taxon>
        <taxon>Prevotellaceae</taxon>
        <taxon>Marseilla</taxon>
    </lineage>
</organism>
<reference evidence="3" key="1">
    <citation type="submission" date="2020-08" db="EMBL/GenBank/DDBJ databases">
        <authorList>
            <person name="Cejkova D."/>
            <person name="Kubasova T."/>
            <person name="Jahodarova E."/>
            <person name="Rychlik I."/>
        </authorList>
    </citation>
    <scope>NUCLEOTIDE SEQUENCE</scope>
    <source>
        <strain evidence="3">An824</strain>
    </source>
</reference>
<dbReference type="InterPro" id="IPR027417">
    <property type="entry name" value="P-loop_NTPase"/>
</dbReference>
<dbReference type="EMBL" id="JACJJG010000190">
    <property type="protein sequence ID" value="MBM6675015.1"/>
    <property type="molecule type" value="Genomic_DNA"/>
</dbReference>
<dbReference type="Pfam" id="PF13635">
    <property type="entry name" value="DUF4143"/>
    <property type="match status" value="1"/>
</dbReference>
<dbReference type="Pfam" id="PF13173">
    <property type="entry name" value="AAA_14"/>
    <property type="match status" value="1"/>
</dbReference>
<dbReference type="AlphaFoldDB" id="A0A938WX37"/>
<dbReference type="PANTHER" id="PTHR33295">
    <property type="entry name" value="ATPASE"/>
    <property type="match status" value="1"/>
</dbReference>
<evidence type="ECO:0000313" key="3">
    <source>
        <dbReference type="EMBL" id="MBM6675015.1"/>
    </source>
</evidence>
<evidence type="ECO:0000259" key="2">
    <source>
        <dbReference type="Pfam" id="PF13635"/>
    </source>
</evidence>
<feature type="domain" description="DUF4143" evidence="2">
    <location>
        <begin position="220"/>
        <end position="377"/>
    </location>
</feature>
<dbReference type="RefSeq" id="WP_205106052.1">
    <property type="nucleotide sequence ID" value="NZ_JACJJG010000190.1"/>
</dbReference>
<sequence>MIINRNDYIEKLLAKRWNGKVKIITGIRRCGKSFLLSTLYKNRLIGEGVDENDFIEVALDRKSDMKYRNPNVLYDYIVGRTSDTGRKFYVFIDEIQLSYKVKNGDVEESLVPEEDREMLYTTFYDILNDLMARPNLDVYVTGSNSKMLSKDIVTNFRDRGSEIKVYPLSFAEYLSVSGLEKADAFEEYLTYGGMPLTVLEHDGSEKRKYLQGLFSNVYIKDIVELYKLKDDSILGVLVDVLSSSVGSLTNPNKLANTAGSLMGKSISYNTVKNYLDYLEDAYLFQSAKRWNVKGRKYFDNIQKYYAMDLGLRNARLNFRQQERSHLMENMIYNDLIRRGYSVDVGIVELTQTVEGKRRMSQYEIDFVVNLGSNKVYIQSALNVDTPEKKAQETFSLRNTGDFFRKIVVLDGNSKLWTDEDGVTYIGVIPFLLEDIVKEVIQ</sequence>
<dbReference type="Proteomes" id="UP000706891">
    <property type="component" value="Unassembled WGS sequence"/>
</dbReference>
<gene>
    <name evidence="3" type="ORF">H6A34_14220</name>
</gene>
<protein>
    <submittedName>
        <fullName evidence="3">ATP-binding protein</fullName>
    </submittedName>
</protein>
<evidence type="ECO:0000313" key="4">
    <source>
        <dbReference type="Proteomes" id="UP000706891"/>
    </source>
</evidence>
<keyword evidence="3" id="KW-0547">Nucleotide-binding</keyword>
<dbReference type="InterPro" id="IPR041682">
    <property type="entry name" value="AAA_14"/>
</dbReference>
<feature type="domain" description="AAA" evidence="1">
    <location>
        <begin position="19"/>
        <end position="174"/>
    </location>
</feature>
<dbReference type="InterPro" id="IPR025420">
    <property type="entry name" value="DUF4143"/>
</dbReference>
<dbReference type="SUPFAM" id="SSF52540">
    <property type="entry name" value="P-loop containing nucleoside triphosphate hydrolases"/>
    <property type="match status" value="1"/>
</dbReference>
<proteinExistence type="predicted"/>
<comment type="caution">
    <text evidence="3">The sequence shown here is derived from an EMBL/GenBank/DDBJ whole genome shotgun (WGS) entry which is preliminary data.</text>
</comment>
<accession>A0A938WX37</accession>
<name>A0A938WX37_9BACT</name>
<dbReference type="PANTHER" id="PTHR33295:SF18">
    <property type="entry name" value="AAA+ ATPASE DOMAIN-CONTAINING PROTEIN"/>
    <property type="match status" value="1"/>
</dbReference>
<evidence type="ECO:0000259" key="1">
    <source>
        <dbReference type="Pfam" id="PF13173"/>
    </source>
</evidence>
<keyword evidence="3" id="KW-0067">ATP-binding</keyword>
<keyword evidence="4" id="KW-1185">Reference proteome</keyword>